<reference evidence="1 2" key="1">
    <citation type="journal article" date="2013" name="PLoS Genet.">
        <title>Distinctive expansion of potential virulence genes in the genome of the oomycete fish pathogen Saprolegnia parasitica.</title>
        <authorList>
            <person name="Jiang R.H."/>
            <person name="de Bruijn I."/>
            <person name="Haas B.J."/>
            <person name="Belmonte R."/>
            <person name="Lobach L."/>
            <person name="Christie J."/>
            <person name="van den Ackerveken G."/>
            <person name="Bottin A."/>
            <person name="Bulone V."/>
            <person name="Diaz-Moreno S.M."/>
            <person name="Dumas B."/>
            <person name="Fan L."/>
            <person name="Gaulin E."/>
            <person name="Govers F."/>
            <person name="Grenville-Briggs L.J."/>
            <person name="Horner N.R."/>
            <person name="Levin J.Z."/>
            <person name="Mammella M."/>
            <person name="Meijer H.J."/>
            <person name="Morris P."/>
            <person name="Nusbaum C."/>
            <person name="Oome S."/>
            <person name="Phillips A.J."/>
            <person name="van Rooyen D."/>
            <person name="Rzeszutek E."/>
            <person name="Saraiva M."/>
            <person name="Secombes C.J."/>
            <person name="Seidl M.F."/>
            <person name="Snel B."/>
            <person name="Stassen J.H."/>
            <person name="Sykes S."/>
            <person name="Tripathy S."/>
            <person name="van den Berg H."/>
            <person name="Vega-Arreguin J.C."/>
            <person name="Wawra S."/>
            <person name="Young S.K."/>
            <person name="Zeng Q."/>
            <person name="Dieguez-Uribeondo J."/>
            <person name="Russ C."/>
            <person name="Tyler B.M."/>
            <person name="van West P."/>
        </authorList>
    </citation>
    <scope>NUCLEOTIDE SEQUENCE [LARGE SCALE GENOMIC DNA]</scope>
    <source>
        <strain evidence="1 2">CBS 223.65</strain>
    </source>
</reference>
<evidence type="ECO:0000313" key="1">
    <source>
        <dbReference type="EMBL" id="KDO15740.1"/>
    </source>
</evidence>
<dbReference type="Proteomes" id="UP000030745">
    <property type="component" value="Unassembled WGS sequence"/>
</dbReference>
<organism evidence="1 2">
    <name type="scientific">Saprolegnia parasitica (strain CBS 223.65)</name>
    <dbReference type="NCBI Taxonomy" id="695850"/>
    <lineage>
        <taxon>Eukaryota</taxon>
        <taxon>Sar</taxon>
        <taxon>Stramenopiles</taxon>
        <taxon>Oomycota</taxon>
        <taxon>Saprolegniomycetes</taxon>
        <taxon>Saprolegniales</taxon>
        <taxon>Saprolegniaceae</taxon>
        <taxon>Saprolegnia</taxon>
    </lineage>
</organism>
<dbReference type="OrthoDB" id="157199at2759"/>
<protein>
    <submittedName>
        <fullName evidence="1">Uncharacterized protein</fullName>
    </submittedName>
</protein>
<sequence>MMLARAWRWRSSTSPSPLSSPLAPTTYLNLLANTHVGLGLNVETFTSNQFNIPVNVLLQGSLTFPLATPLPLDATLSLSTLLYKSCSKKDVACAAAFLPETNHLWSAVAKTFANISNFEQPRFQNSTPVITIQHINNLAGWNKPTVQFSIDGHDMAITCMVRRASFYLASSTASSAEIDSIAFCPQRKFDPNWICENQVATDAPSHAIQVSRGKASYLGVAPRHDIYMNPGFLATFTGGPLGAVRLGP</sequence>
<keyword evidence="2" id="KW-1185">Reference proteome</keyword>
<dbReference type="GeneID" id="24140242"/>
<evidence type="ECO:0000313" key="2">
    <source>
        <dbReference type="Proteomes" id="UP000030745"/>
    </source>
</evidence>
<dbReference type="KEGG" id="spar:SPRG_18720"/>
<name>A0A067BG97_SAPPC</name>
<dbReference type="AlphaFoldDB" id="A0A067BG97"/>
<feature type="non-terminal residue" evidence="1">
    <location>
        <position position="248"/>
    </location>
</feature>
<accession>A0A067BG97</accession>
<dbReference type="OMA" id="HAMAITC"/>
<proteinExistence type="predicted"/>
<dbReference type="VEuPathDB" id="FungiDB:SPRG_18720"/>
<dbReference type="RefSeq" id="XP_012213553.1">
    <property type="nucleotide sequence ID" value="XM_012358163.1"/>
</dbReference>
<dbReference type="EMBL" id="KK584598">
    <property type="protein sequence ID" value="KDO15740.1"/>
    <property type="molecule type" value="Genomic_DNA"/>
</dbReference>
<gene>
    <name evidence="1" type="ORF">SPRG_18720</name>
</gene>